<reference evidence="1 2" key="1">
    <citation type="submission" date="2018-06" db="EMBL/GenBank/DDBJ databases">
        <authorList>
            <consortium name="Pathogen Informatics"/>
            <person name="Doyle S."/>
        </authorList>
    </citation>
    <scope>NUCLEOTIDE SEQUENCE [LARGE SCALE GENOMIC DNA]</scope>
    <source>
        <strain evidence="1 2">NCTC13316</strain>
    </source>
</reference>
<dbReference type="Proteomes" id="UP000254794">
    <property type="component" value="Unassembled WGS sequence"/>
</dbReference>
<dbReference type="RefSeq" id="WP_115331144.1">
    <property type="nucleotide sequence ID" value="NZ_CAAAHP010000001.1"/>
</dbReference>
<dbReference type="EMBL" id="UGOD01000001">
    <property type="protein sequence ID" value="STX51513.1"/>
    <property type="molecule type" value="Genomic_DNA"/>
</dbReference>
<dbReference type="AlphaFoldDB" id="A0A378JMI1"/>
<sequence length="275" mass="32286">MDVILDDNNFSTAPPISKSLITQGNFELNFLTVLGYESSSPPLGALLKQYYQLEGEWLVASPIFWQASHNDAFVVAANNGLELSDEESHAWFKEVEQFLLEENFSMHYHNAYTWLINATNKPQLNSQPVHLIMHKSLMPFLEEMDSTLYWQRIFTELQMFLTNHTYNLQRMNKPIINGLWFYGGGQFALNSKKLIMTNDVQYRSAFSQYIKQLELNEPIDNKSILLLKNISHKDIEQVAELLKNRTVNWFWNNTAYQITKKYWWNKLWRGLMNAN</sequence>
<evidence type="ECO:0000313" key="1">
    <source>
        <dbReference type="EMBL" id="STX51513.1"/>
    </source>
</evidence>
<gene>
    <name evidence="1" type="ORF">NCTC13316_01608</name>
</gene>
<accession>A0A378JMI1</accession>
<proteinExistence type="predicted"/>
<dbReference type="OrthoDB" id="5295974at2"/>
<organism evidence="1 2">
    <name type="scientific">Legionella busanensis</name>
    <dbReference type="NCBI Taxonomy" id="190655"/>
    <lineage>
        <taxon>Bacteria</taxon>
        <taxon>Pseudomonadati</taxon>
        <taxon>Pseudomonadota</taxon>
        <taxon>Gammaproteobacteria</taxon>
        <taxon>Legionellales</taxon>
        <taxon>Legionellaceae</taxon>
        <taxon>Legionella</taxon>
    </lineage>
</organism>
<protein>
    <submittedName>
        <fullName evidence="1">Cofactor-independent phosphoglycerate mutase</fullName>
    </submittedName>
</protein>
<keyword evidence="2" id="KW-1185">Reference proteome</keyword>
<name>A0A378JMI1_9GAMM</name>
<evidence type="ECO:0000313" key="2">
    <source>
        <dbReference type="Proteomes" id="UP000254794"/>
    </source>
</evidence>